<dbReference type="Proteomes" id="UP000247681">
    <property type="component" value="Unassembled WGS sequence"/>
</dbReference>
<feature type="domain" description="2-Component system ADP-ribose glycohydrolase" evidence="1">
    <location>
        <begin position="233"/>
        <end position="431"/>
    </location>
</feature>
<organism evidence="3 4">
    <name type="scientific">Flavobacterium hydrophilum</name>
    <dbReference type="NCBI Taxonomy" id="2211445"/>
    <lineage>
        <taxon>Bacteria</taxon>
        <taxon>Pseudomonadati</taxon>
        <taxon>Bacteroidota</taxon>
        <taxon>Flavobacteriia</taxon>
        <taxon>Flavobacteriales</taxon>
        <taxon>Flavobacteriaceae</taxon>
        <taxon>Flavobacterium</taxon>
    </lineage>
</organism>
<keyword evidence="4" id="KW-1185">Reference proteome</keyword>
<name>A0A2V4C680_9FLAO</name>
<evidence type="ECO:0000259" key="2">
    <source>
        <dbReference type="Pfam" id="PF22546"/>
    </source>
</evidence>
<accession>A0A2V4C680</accession>
<dbReference type="InterPro" id="IPR054774">
    <property type="entry name" value="2CompARG"/>
</dbReference>
<dbReference type="EMBL" id="QJHL01000001">
    <property type="protein sequence ID" value="PXY46497.1"/>
    <property type="molecule type" value="Genomic_DNA"/>
</dbReference>
<dbReference type="RefSeq" id="WP_110345505.1">
    <property type="nucleotide sequence ID" value="NZ_QJHL01000001.1"/>
</dbReference>
<dbReference type="Pfam" id="PF22546">
    <property type="entry name" value="2CompART"/>
    <property type="match status" value="1"/>
</dbReference>
<evidence type="ECO:0000313" key="4">
    <source>
        <dbReference type="Proteomes" id="UP000247681"/>
    </source>
</evidence>
<evidence type="ECO:0000313" key="3">
    <source>
        <dbReference type="EMBL" id="PXY46497.1"/>
    </source>
</evidence>
<protein>
    <submittedName>
        <fullName evidence="3">Uncharacterized protein</fullName>
    </submittedName>
</protein>
<evidence type="ECO:0000259" key="1">
    <source>
        <dbReference type="Pfam" id="PF22545"/>
    </source>
</evidence>
<reference evidence="3 4" key="1">
    <citation type="submission" date="2018-05" db="EMBL/GenBank/DDBJ databases">
        <title>Flavobacterium sp. strain IMCC34758, incomplete genome.</title>
        <authorList>
            <person name="Joung Y."/>
        </authorList>
    </citation>
    <scope>NUCLEOTIDE SEQUENCE [LARGE SCALE GENOMIC DNA]</scope>
    <source>
        <strain evidence="3 4">IMCC34758</strain>
    </source>
</reference>
<dbReference type="OrthoDB" id="1100930at2"/>
<dbReference type="AlphaFoldDB" id="A0A2V4C680"/>
<dbReference type="Pfam" id="PF22545">
    <property type="entry name" value="2CompARG"/>
    <property type="match status" value="1"/>
</dbReference>
<comment type="caution">
    <text evidence="3">The sequence shown here is derived from an EMBL/GenBank/DDBJ whole genome shotgun (WGS) entry which is preliminary data.</text>
</comment>
<proteinExistence type="predicted"/>
<dbReference type="InterPro" id="IPR054775">
    <property type="entry name" value="2CompART"/>
</dbReference>
<sequence>MAEKDKKTARATSKKVAKKTIVEENNSLFSEDLLVSENAKQDESENKMKEVQLEITNNIGIEKTTEIEKNFNLKAENLNNSGFDFKKPLYLEIHRGNIFHYFASGLISPSQYISNRAFPDLQSIQKDALLFSNGCSNSNSDDIVLLEIQILKTEEKFFNIVDDFAFSFMPLPISRIRNIYVKKEIIKNSIVSDSLVFDGGYIPQLLIKVNYPSKLRKNKYDIVNQNVSAKEDHTSKINKFDRILGLLAFVKNYNILISEKTNSYTTISNHFFYAIQSIDSSFGCEIIQNASISEFYSWLFDDNCPSDKKLLKWLFERLDVLNNFNDNDTKEFEVIFDNNSNETEYEKIIRQVFFGLRKNIERKGVLAIIETMKSKSALPLYLFSYLRNYANLNSIEIARRDITTVFSSQFGEYAFAILGYFFGYKNLRNTDERFSNSNFIFKLLNNLPVKPPIKFQLTTEFDYKILELVYAHSFSDSDNYSNLNNLNIKNIIREKKTGVNLNSSEYLIIEEILYGKLYQKVTPNDPLSDLITMLTTLPNNIPLLSEFGWYCYKLGVKMKPFSLNDIDFSISSLLKSIGYLKEDFILFIENNKKIIDTEELKVRIRLSQKNKEI</sequence>
<gene>
    <name evidence="3" type="ORF">DMB68_04800</name>
</gene>
<feature type="domain" description="2-Component system ADP-ribosyltransferase" evidence="2">
    <location>
        <begin position="89"/>
        <end position="209"/>
    </location>
</feature>